<keyword evidence="1" id="KW-0472">Membrane</keyword>
<organism evidence="2 3">
    <name type="scientific">Arcobacter aquimarinus</name>
    <dbReference type="NCBI Taxonomy" id="1315211"/>
    <lineage>
        <taxon>Bacteria</taxon>
        <taxon>Pseudomonadati</taxon>
        <taxon>Campylobacterota</taxon>
        <taxon>Epsilonproteobacteria</taxon>
        <taxon>Campylobacterales</taxon>
        <taxon>Arcobacteraceae</taxon>
        <taxon>Arcobacter</taxon>
    </lineage>
</organism>
<accession>A0AAE7B5Z0</accession>
<keyword evidence="1" id="KW-0812">Transmembrane</keyword>
<keyword evidence="1" id="KW-1133">Transmembrane helix</keyword>
<feature type="transmembrane region" description="Helical" evidence="1">
    <location>
        <begin position="6"/>
        <end position="25"/>
    </location>
</feature>
<protein>
    <submittedName>
        <fullName evidence="2">Uncharacterized protein</fullName>
    </submittedName>
</protein>
<dbReference type="AlphaFoldDB" id="A0AAE7B5Z0"/>
<reference evidence="2 3" key="1">
    <citation type="submission" date="2018-07" db="EMBL/GenBank/DDBJ databases">
        <title>Identification of phenol metabolism pathways in Arcobacter.</title>
        <authorList>
            <person name="Miller W.G."/>
            <person name="Yee E."/>
            <person name="Bono J.L."/>
        </authorList>
    </citation>
    <scope>NUCLEOTIDE SEQUENCE [LARGE SCALE GENOMIC DNA]</scope>
    <source>
        <strain evidence="2 3">W63</strain>
    </source>
</reference>
<evidence type="ECO:0000313" key="2">
    <source>
        <dbReference type="EMBL" id="QKE26127.1"/>
    </source>
</evidence>
<proteinExistence type="predicted"/>
<sequence>MEHIREVFYSMSIFTMGYLIFKYDIFKRLAEKGIINKDFSDCYILKYPKHAELHNKDMVYKIDFDEFFRLNPKLKGKITVIERPEVDSTKAFAVKEEVEARRKIKADFWEKRKKSKQKTA</sequence>
<dbReference type="Proteomes" id="UP000502065">
    <property type="component" value="Chromosome"/>
</dbReference>
<keyword evidence="3" id="KW-1185">Reference proteome</keyword>
<name>A0AAE7B5Z0_9BACT</name>
<evidence type="ECO:0000256" key="1">
    <source>
        <dbReference type="SAM" id="Phobius"/>
    </source>
</evidence>
<dbReference type="KEGG" id="aaqi:AAQM_1378"/>
<dbReference type="EMBL" id="CP030944">
    <property type="protein sequence ID" value="QKE26127.1"/>
    <property type="molecule type" value="Genomic_DNA"/>
</dbReference>
<evidence type="ECO:0000313" key="3">
    <source>
        <dbReference type="Proteomes" id="UP000502065"/>
    </source>
</evidence>
<gene>
    <name evidence="2" type="ORF">AAQM_1378</name>
</gene>